<evidence type="ECO:0000313" key="1">
    <source>
        <dbReference type="EMBL" id="MBD2179814.1"/>
    </source>
</evidence>
<accession>A0A926ZEN0</accession>
<gene>
    <name evidence="1" type="ORF">H6G03_01590</name>
</gene>
<reference evidence="1" key="1">
    <citation type="journal article" date="2015" name="ISME J.">
        <title>Draft Genome Sequence of Streptomyces incarnatus NRRL8089, which Produces the Nucleoside Antibiotic Sinefungin.</title>
        <authorList>
            <person name="Oshima K."/>
            <person name="Hattori M."/>
            <person name="Shimizu H."/>
            <person name="Fukuda K."/>
            <person name="Nemoto M."/>
            <person name="Inagaki K."/>
            <person name="Tamura T."/>
        </authorList>
    </citation>
    <scope>NUCLEOTIDE SEQUENCE</scope>
    <source>
        <strain evidence="1">FACHB-1375</strain>
    </source>
</reference>
<organism evidence="1 2">
    <name type="scientific">Aerosakkonema funiforme FACHB-1375</name>
    <dbReference type="NCBI Taxonomy" id="2949571"/>
    <lineage>
        <taxon>Bacteria</taxon>
        <taxon>Bacillati</taxon>
        <taxon>Cyanobacteriota</taxon>
        <taxon>Cyanophyceae</taxon>
        <taxon>Oscillatoriophycideae</taxon>
        <taxon>Aerosakkonematales</taxon>
        <taxon>Aerosakkonemataceae</taxon>
        <taxon>Aerosakkonema</taxon>
    </lineage>
</organism>
<dbReference type="RefSeq" id="WP_190461381.1">
    <property type="nucleotide sequence ID" value="NZ_JACJPW010000002.1"/>
</dbReference>
<protein>
    <submittedName>
        <fullName evidence="1">Uncharacterized protein</fullName>
    </submittedName>
</protein>
<proteinExistence type="predicted"/>
<evidence type="ECO:0000313" key="2">
    <source>
        <dbReference type="Proteomes" id="UP000641646"/>
    </source>
</evidence>
<reference evidence="1" key="2">
    <citation type="submission" date="2020-08" db="EMBL/GenBank/DDBJ databases">
        <authorList>
            <person name="Chen M."/>
            <person name="Teng W."/>
            <person name="Zhao L."/>
            <person name="Hu C."/>
            <person name="Zhou Y."/>
            <person name="Han B."/>
            <person name="Song L."/>
            <person name="Shu W."/>
        </authorList>
    </citation>
    <scope>NUCLEOTIDE SEQUENCE</scope>
    <source>
        <strain evidence="1">FACHB-1375</strain>
    </source>
</reference>
<sequence length="161" mass="18033">MSASIALNTSELQQISQSKEIRSLELWLLARKINKAAVIVKKQWHKLSEEDREKLKSLAYNLTDYRTGLSGVIANFFSFVRLTIIVANGQTDALIAYCKAMSLLIDNIFEAVERDDPEYQAVLSDTLQELTSHSGSSSKVLKPGETRGWLRSLSDQALNEV</sequence>
<keyword evidence="2" id="KW-1185">Reference proteome</keyword>
<dbReference type="AlphaFoldDB" id="A0A926ZEN0"/>
<comment type="caution">
    <text evidence="1">The sequence shown here is derived from an EMBL/GenBank/DDBJ whole genome shotgun (WGS) entry which is preliminary data.</text>
</comment>
<dbReference type="Proteomes" id="UP000641646">
    <property type="component" value="Unassembled WGS sequence"/>
</dbReference>
<dbReference type="EMBL" id="JACJPW010000002">
    <property type="protein sequence ID" value="MBD2179814.1"/>
    <property type="molecule type" value="Genomic_DNA"/>
</dbReference>
<name>A0A926ZEN0_9CYAN</name>